<name>A0ABC8URD6_9AQUA</name>
<sequence length="108" mass="12724">MKESQRKKVAHDARFDDIVANQTKIFEMLASMFSQSIERDEQKAIDREMKAKNREAQLQKLAMMNGREQRSEDNKIMSMDMSNLTPMQKSYYEDLQRQIVAQNIDNGF</sequence>
<dbReference type="Proteomes" id="UP001642360">
    <property type="component" value="Unassembled WGS sequence"/>
</dbReference>
<proteinExistence type="predicted"/>
<keyword evidence="2" id="KW-1185">Reference proteome</keyword>
<evidence type="ECO:0000313" key="2">
    <source>
        <dbReference type="Proteomes" id="UP001642360"/>
    </source>
</evidence>
<accession>A0ABC8URD6</accession>
<comment type="caution">
    <text evidence="1">The sequence shown here is derived from an EMBL/GenBank/DDBJ whole genome shotgun (WGS) entry which is preliminary data.</text>
</comment>
<organism evidence="1 2">
    <name type="scientific">Ilex paraguariensis</name>
    <name type="common">yerba mate</name>
    <dbReference type="NCBI Taxonomy" id="185542"/>
    <lineage>
        <taxon>Eukaryota</taxon>
        <taxon>Viridiplantae</taxon>
        <taxon>Streptophyta</taxon>
        <taxon>Embryophyta</taxon>
        <taxon>Tracheophyta</taxon>
        <taxon>Spermatophyta</taxon>
        <taxon>Magnoliopsida</taxon>
        <taxon>eudicotyledons</taxon>
        <taxon>Gunneridae</taxon>
        <taxon>Pentapetalae</taxon>
        <taxon>asterids</taxon>
        <taxon>campanulids</taxon>
        <taxon>Aquifoliales</taxon>
        <taxon>Aquifoliaceae</taxon>
        <taxon>Ilex</taxon>
    </lineage>
</organism>
<evidence type="ECO:0008006" key="3">
    <source>
        <dbReference type="Google" id="ProtNLM"/>
    </source>
</evidence>
<reference evidence="1 2" key="1">
    <citation type="submission" date="2024-02" db="EMBL/GenBank/DDBJ databases">
        <authorList>
            <person name="Vignale AGUSTIN F."/>
            <person name="Sosa J E."/>
            <person name="Modenutti C."/>
        </authorList>
    </citation>
    <scope>NUCLEOTIDE SEQUENCE [LARGE SCALE GENOMIC DNA]</scope>
</reference>
<evidence type="ECO:0000313" key="1">
    <source>
        <dbReference type="EMBL" id="CAK9183635.1"/>
    </source>
</evidence>
<protein>
    <recommendedName>
        <fullName evidence="3">No apical meristem-associated C-terminal domain-containing protein</fullName>
    </recommendedName>
</protein>
<dbReference type="EMBL" id="CAUOFW020008720">
    <property type="protein sequence ID" value="CAK9183635.1"/>
    <property type="molecule type" value="Genomic_DNA"/>
</dbReference>
<gene>
    <name evidence="1" type="ORF">ILEXP_LOCUS53920</name>
</gene>
<dbReference type="AlphaFoldDB" id="A0ABC8URD6"/>